<dbReference type="EMBL" id="CP030054">
    <property type="protein sequence ID" value="QAU50893.1"/>
    <property type="molecule type" value="Genomic_DNA"/>
</dbReference>
<dbReference type="Pfam" id="PF25954">
    <property type="entry name" value="Beta-barrel_RND_2"/>
    <property type="match status" value="1"/>
</dbReference>
<gene>
    <name evidence="10" type="ORF">EAS56_03780</name>
    <name evidence="9" type="ORF">XH91_37030</name>
</gene>
<dbReference type="GO" id="GO:0015562">
    <property type="term" value="F:efflux transmembrane transporter activity"/>
    <property type="evidence" value="ECO:0007669"/>
    <property type="project" value="TreeGrafter"/>
</dbReference>
<dbReference type="InterPro" id="IPR058624">
    <property type="entry name" value="MdtA-like_HH"/>
</dbReference>
<dbReference type="GO" id="GO:1990281">
    <property type="term" value="C:efflux pump complex"/>
    <property type="evidence" value="ECO:0007669"/>
    <property type="project" value="TreeGrafter"/>
</dbReference>
<comment type="subcellular location">
    <subcellularLocation>
        <location evidence="1">Cell envelope</location>
    </subcellularLocation>
</comment>
<dbReference type="Proteomes" id="UP000290401">
    <property type="component" value="Unassembled WGS sequence"/>
</dbReference>
<dbReference type="PANTHER" id="PTHR30469">
    <property type="entry name" value="MULTIDRUG RESISTANCE PROTEIN MDTA"/>
    <property type="match status" value="1"/>
</dbReference>
<dbReference type="Pfam" id="PF25876">
    <property type="entry name" value="HH_MFP_RND"/>
    <property type="match status" value="1"/>
</dbReference>
<comment type="similarity">
    <text evidence="2">Belongs to the membrane fusion protein (MFP) (TC 8.A.1) family.</text>
</comment>
<evidence type="ECO:0000256" key="2">
    <source>
        <dbReference type="ARBA" id="ARBA00009477"/>
    </source>
</evidence>
<dbReference type="KEGG" id="bgz:XH91_37030"/>
<dbReference type="Proteomes" id="UP000288972">
    <property type="component" value="Plasmid unnamed1"/>
</dbReference>
<evidence type="ECO:0000256" key="4">
    <source>
        <dbReference type="SAM" id="Coils"/>
    </source>
</evidence>
<evidence type="ECO:0000256" key="3">
    <source>
        <dbReference type="ARBA" id="ARBA00022448"/>
    </source>
</evidence>
<evidence type="ECO:0000313" key="9">
    <source>
        <dbReference type="EMBL" id="QAU50893.1"/>
    </source>
</evidence>
<evidence type="ECO:0000259" key="7">
    <source>
        <dbReference type="Pfam" id="PF25954"/>
    </source>
</evidence>
<evidence type="ECO:0000259" key="5">
    <source>
        <dbReference type="Pfam" id="PF25876"/>
    </source>
</evidence>
<reference evidence="9 11" key="1">
    <citation type="submission" date="2018-06" db="EMBL/GenBank/DDBJ databases">
        <title>Comparative genomics of rhizobia nodulating Arachis hypogaea in China.</title>
        <authorList>
            <person name="Li Y."/>
        </authorList>
    </citation>
    <scope>NUCLEOTIDE SEQUENCE [LARGE SCALE GENOMIC DNA]</scope>
    <source>
        <strain evidence="9 11">CCBAU 51670</strain>
        <plasmid evidence="9 11">unnamed1</plasmid>
    </source>
</reference>
<dbReference type="Pfam" id="PF25917">
    <property type="entry name" value="BSH_RND"/>
    <property type="match status" value="1"/>
</dbReference>
<evidence type="ECO:0000259" key="6">
    <source>
        <dbReference type="Pfam" id="PF25917"/>
    </source>
</evidence>
<dbReference type="InterPro" id="IPR006143">
    <property type="entry name" value="RND_pump_MFP"/>
</dbReference>
<dbReference type="Gene3D" id="2.40.420.20">
    <property type="match status" value="1"/>
</dbReference>
<dbReference type="EMBL" id="RDQZ01000002">
    <property type="protein sequence ID" value="RXH17035.1"/>
    <property type="molecule type" value="Genomic_DNA"/>
</dbReference>
<dbReference type="Pfam" id="PF25967">
    <property type="entry name" value="RND-MFP_C"/>
    <property type="match status" value="1"/>
</dbReference>
<geneLocation type="plasmid" evidence="9 11">
    <name>unnamed1</name>
</geneLocation>
<dbReference type="InterPro" id="IPR058627">
    <property type="entry name" value="MdtA-like_C"/>
</dbReference>
<evidence type="ECO:0000259" key="8">
    <source>
        <dbReference type="Pfam" id="PF25967"/>
    </source>
</evidence>
<evidence type="ECO:0000313" key="12">
    <source>
        <dbReference type="Proteomes" id="UP000290401"/>
    </source>
</evidence>
<feature type="domain" description="Multidrug resistance protein MdtA-like alpha-helical hairpin" evidence="5">
    <location>
        <begin position="117"/>
        <end position="186"/>
    </location>
</feature>
<organism evidence="9 11">
    <name type="scientific">Bradyrhizobium guangzhouense</name>
    <dbReference type="NCBI Taxonomy" id="1325095"/>
    <lineage>
        <taxon>Bacteria</taxon>
        <taxon>Pseudomonadati</taxon>
        <taxon>Pseudomonadota</taxon>
        <taxon>Alphaproteobacteria</taxon>
        <taxon>Hyphomicrobiales</taxon>
        <taxon>Nitrobacteraceae</taxon>
        <taxon>Bradyrhizobium</taxon>
    </lineage>
</organism>
<keyword evidence="3" id="KW-0813">Transport</keyword>
<sequence>MLQMPSEEGDLMPRLANRAQFRTSLALVATVLTAFPNSMARAGDKSSALLRVTVATARRQHITPDLPLTGTIQARILSNIAFQTSGRVVRRDVEVGQYVKAGQTLAHLERTEQQTDVTSAEAALNAANAQLLEAQRNFERQQSLLSSGSTTRERFDQALATLRTDEAQVNSAQAALNTARERLTYTELKAGRDGIIVSRSIEVGQVVQAGQTAFALAEDGPRDAVFQVPEILVTNPPNDRTVDITSQSMPNVTVAGSVREISPILDQATGTVTLKVAVERAPADLTLGSAVVGRARWELSPAFVIPSSALFAANGKPAVWILDSENKARLRGVVVQEYLTGAVALAAGLEEGERVVTSSVQLLYPGKVVAVAYGAEP</sequence>
<reference evidence="10 12" key="2">
    <citation type="submission" date="2018-10" db="EMBL/GenBank/DDBJ databases">
        <title>Bradyrhizobium sp. nov., effective nodules isolated from peanut in China.</title>
        <authorList>
            <person name="Li Y."/>
        </authorList>
    </citation>
    <scope>NUCLEOTIDE SEQUENCE [LARGE SCALE GENOMIC DNA]</scope>
    <source>
        <strain evidence="10 12">CCBAU 53426</strain>
    </source>
</reference>
<dbReference type="Gene3D" id="2.40.50.100">
    <property type="match status" value="1"/>
</dbReference>
<keyword evidence="4" id="KW-0175">Coiled coil</keyword>
<proteinExistence type="inferred from homology"/>
<dbReference type="NCBIfam" id="TIGR01730">
    <property type="entry name" value="RND_mfp"/>
    <property type="match status" value="1"/>
</dbReference>
<name>A0AAE5X8U1_9BRAD</name>
<dbReference type="SUPFAM" id="SSF111369">
    <property type="entry name" value="HlyD-like secretion proteins"/>
    <property type="match status" value="1"/>
</dbReference>
<dbReference type="AlphaFoldDB" id="A0AAE5X8U1"/>
<dbReference type="PANTHER" id="PTHR30469:SF38">
    <property type="entry name" value="HLYD FAMILY SECRETION PROTEIN"/>
    <property type="match status" value="1"/>
</dbReference>
<dbReference type="Gene3D" id="1.10.287.470">
    <property type="entry name" value="Helix hairpin bin"/>
    <property type="match status" value="1"/>
</dbReference>
<dbReference type="InterPro" id="IPR058625">
    <property type="entry name" value="MdtA-like_BSH"/>
</dbReference>
<feature type="domain" description="Multidrug resistance protein MdtA-like barrel-sandwich hybrid" evidence="6">
    <location>
        <begin position="80"/>
        <end position="215"/>
    </location>
</feature>
<feature type="coiled-coil region" evidence="4">
    <location>
        <begin position="117"/>
        <end position="182"/>
    </location>
</feature>
<keyword evidence="9" id="KW-0614">Plasmid</keyword>
<evidence type="ECO:0000313" key="11">
    <source>
        <dbReference type="Proteomes" id="UP000288972"/>
    </source>
</evidence>
<feature type="domain" description="Multidrug resistance protein MdtA-like C-terminal permuted SH3" evidence="8">
    <location>
        <begin position="302"/>
        <end position="361"/>
    </location>
</feature>
<feature type="domain" description="CusB-like beta-barrel" evidence="7">
    <location>
        <begin position="226"/>
        <end position="286"/>
    </location>
</feature>
<dbReference type="Gene3D" id="2.40.30.170">
    <property type="match status" value="1"/>
</dbReference>
<protein>
    <submittedName>
        <fullName evidence="9">Efflux RND transporter periplasmic adaptor subunit</fullName>
    </submittedName>
</protein>
<evidence type="ECO:0000313" key="10">
    <source>
        <dbReference type="EMBL" id="RXH17035.1"/>
    </source>
</evidence>
<evidence type="ECO:0000256" key="1">
    <source>
        <dbReference type="ARBA" id="ARBA00004196"/>
    </source>
</evidence>
<accession>A0AAE5X8U1</accession>
<dbReference type="InterPro" id="IPR058792">
    <property type="entry name" value="Beta-barrel_RND_2"/>
</dbReference>
<keyword evidence="12" id="KW-1185">Reference proteome</keyword>